<dbReference type="PROSITE" id="PS51900">
    <property type="entry name" value="CB"/>
    <property type="match status" value="1"/>
</dbReference>
<dbReference type="GO" id="GO:0006310">
    <property type="term" value="P:DNA recombination"/>
    <property type="evidence" value="ECO:0007669"/>
    <property type="project" value="UniProtKB-KW"/>
</dbReference>
<dbReference type="InterPro" id="IPR010998">
    <property type="entry name" value="Integrase_recombinase_N"/>
</dbReference>
<keyword evidence="2" id="KW-0229">DNA integration</keyword>
<dbReference type="PATRIC" id="fig|1603606.3.peg.1086"/>
<dbReference type="KEGG" id="des:DSOUD_0991"/>
<keyword evidence="4" id="KW-0233">DNA recombination</keyword>
<dbReference type="Gene3D" id="1.10.150.130">
    <property type="match status" value="1"/>
</dbReference>
<dbReference type="Pfam" id="PF13495">
    <property type="entry name" value="Phage_int_SAM_4"/>
    <property type="match status" value="1"/>
</dbReference>
<dbReference type="Proteomes" id="UP000057158">
    <property type="component" value="Chromosome"/>
</dbReference>
<evidence type="ECO:0000256" key="3">
    <source>
        <dbReference type="ARBA" id="ARBA00023125"/>
    </source>
</evidence>
<keyword evidence="3 5" id="KW-0238">DNA-binding</keyword>
<dbReference type="AlphaFoldDB" id="A0A0M4CZ84"/>
<organism evidence="9 10">
    <name type="scientific">Desulfuromonas soudanensis</name>
    <dbReference type="NCBI Taxonomy" id="1603606"/>
    <lineage>
        <taxon>Bacteria</taxon>
        <taxon>Pseudomonadati</taxon>
        <taxon>Thermodesulfobacteriota</taxon>
        <taxon>Desulfuromonadia</taxon>
        <taxon>Desulfuromonadales</taxon>
        <taxon>Desulfuromonadaceae</taxon>
        <taxon>Desulfuromonas</taxon>
    </lineage>
</organism>
<accession>A0A0M4CZ84</accession>
<proteinExistence type="inferred from homology"/>
<dbReference type="Pfam" id="PF00589">
    <property type="entry name" value="Phage_integrase"/>
    <property type="match status" value="1"/>
</dbReference>
<dbReference type="InterPro" id="IPR044068">
    <property type="entry name" value="CB"/>
</dbReference>
<evidence type="ECO:0000256" key="4">
    <source>
        <dbReference type="ARBA" id="ARBA00023172"/>
    </source>
</evidence>
<evidence type="ECO:0000256" key="1">
    <source>
        <dbReference type="ARBA" id="ARBA00008857"/>
    </source>
</evidence>
<sequence length="290" mass="33907">MTDWYEKSMRALQLAGKGERTQQAYTRSVRKLVEFFDKSPELISETELQDYFLHRRIVDEWSPNTMRICHAGIRFFFAHVLERDWRTFDYLGAQKEFRLPTVLSREEVRRVLSCVYTFHNRAYLSTAYACGLRLQEALYLEISDIDSDRMMLHVHRGKGSRDRFVPLPSKVLPMLRSYWKTHRHPRLLFPALGRNGKNAAKAQYPMAISSVQGAMKNAVREAGIHKKNVRIHTLRHSYATHLLEEGVNLRVIQRYLGHASIETTMIYLHLTQKGNEDASQLINALMEDLR</sequence>
<dbReference type="InterPro" id="IPR004107">
    <property type="entry name" value="Integrase_SAM-like_N"/>
</dbReference>
<name>A0A0M4CZ84_9BACT</name>
<protein>
    <submittedName>
        <fullName evidence="9">Site-specific recombinase XerD</fullName>
    </submittedName>
</protein>
<reference evidence="9 10" key="1">
    <citation type="submission" date="2015-07" db="EMBL/GenBank/DDBJ databases">
        <title>Isolation and Genomic Characterization of a Novel Halophilic Metal-Reducing Deltaproteobacterium from the Deep Subsurface.</title>
        <authorList>
            <person name="Badalamenti J.P."/>
            <person name="Summers Z.M."/>
            <person name="Gralnick J.A."/>
            <person name="Bond D.R."/>
        </authorList>
    </citation>
    <scope>NUCLEOTIDE SEQUENCE [LARGE SCALE GENOMIC DNA]</scope>
    <source>
        <strain evidence="9 10">WTL</strain>
    </source>
</reference>
<dbReference type="GO" id="GO:0003677">
    <property type="term" value="F:DNA binding"/>
    <property type="evidence" value="ECO:0007669"/>
    <property type="project" value="UniProtKB-UniRule"/>
</dbReference>
<dbReference type="InterPro" id="IPR011010">
    <property type="entry name" value="DNA_brk_join_enz"/>
</dbReference>
<evidence type="ECO:0000259" key="7">
    <source>
        <dbReference type="PROSITE" id="PS51900"/>
    </source>
</evidence>
<comment type="similarity">
    <text evidence="1">Belongs to the 'phage' integrase family.</text>
</comment>
<dbReference type="PANTHER" id="PTHR30349">
    <property type="entry name" value="PHAGE INTEGRASE-RELATED"/>
    <property type="match status" value="1"/>
</dbReference>
<dbReference type="InterPro" id="IPR002104">
    <property type="entry name" value="Integrase_catalytic"/>
</dbReference>
<dbReference type="InterPro" id="IPR050090">
    <property type="entry name" value="Tyrosine_recombinase_XerCD"/>
</dbReference>
<dbReference type="PROSITE" id="PS51898">
    <property type="entry name" value="TYR_RECOMBINASE"/>
    <property type="match status" value="1"/>
</dbReference>
<evidence type="ECO:0000313" key="8">
    <source>
        <dbReference type="EMBL" id="ALC15393.1"/>
    </source>
</evidence>
<evidence type="ECO:0000313" key="10">
    <source>
        <dbReference type="Proteomes" id="UP000057158"/>
    </source>
</evidence>
<evidence type="ECO:0000313" key="9">
    <source>
        <dbReference type="EMBL" id="ALC15777.1"/>
    </source>
</evidence>
<dbReference type="GO" id="GO:0015074">
    <property type="term" value="P:DNA integration"/>
    <property type="evidence" value="ECO:0007669"/>
    <property type="project" value="UniProtKB-KW"/>
</dbReference>
<dbReference type="KEGG" id="des:DSOUD_0604"/>
<dbReference type="RefSeq" id="WP_232426489.1">
    <property type="nucleotide sequence ID" value="NZ_CP010802.1"/>
</dbReference>
<dbReference type="EMBL" id="CP010802">
    <property type="protein sequence ID" value="ALC15777.1"/>
    <property type="molecule type" value="Genomic_DNA"/>
</dbReference>
<dbReference type="SUPFAM" id="SSF56349">
    <property type="entry name" value="DNA breaking-rejoining enzymes"/>
    <property type="match status" value="1"/>
</dbReference>
<dbReference type="Gene3D" id="1.10.443.10">
    <property type="entry name" value="Intergrase catalytic core"/>
    <property type="match status" value="1"/>
</dbReference>
<dbReference type="STRING" id="1603606.DSOUD_0604"/>
<evidence type="ECO:0000259" key="6">
    <source>
        <dbReference type="PROSITE" id="PS51898"/>
    </source>
</evidence>
<dbReference type="InterPro" id="IPR013762">
    <property type="entry name" value="Integrase-like_cat_sf"/>
</dbReference>
<dbReference type="PANTHER" id="PTHR30349:SF64">
    <property type="entry name" value="PROPHAGE INTEGRASE INTD-RELATED"/>
    <property type="match status" value="1"/>
</dbReference>
<evidence type="ECO:0000256" key="2">
    <source>
        <dbReference type="ARBA" id="ARBA00022908"/>
    </source>
</evidence>
<evidence type="ECO:0000256" key="5">
    <source>
        <dbReference type="PROSITE-ProRule" id="PRU01248"/>
    </source>
</evidence>
<feature type="domain" description="Tyr recombinase" evidence="6">
    <location>
        <begin position="98"/>
        <end position="280"/>
    </location>
</feature>
<keyword evidence="10" id="KW-1185">Reference proteome</keyword>
<feature type="domain" description="Core-binding (CB)" evidence="7">
    <location>
        <begin position="1"/>
        <end position="81"/>
    </location>
</feature>
<dbReference type="EMBL" id="CP010802">
    <property type="protein sequence ID" value="ALC15393.1"/>
    <property type="molecule type" value="Genomic_DNA"/>
</dbReference>
<gene>
    <name evidence="8" type="ORF">DSOUD_0604</name>
    <name evidence="9" type="ORF">DSOUD_0991</name>
</gene>